<evidence type="ECO:0000256" key="8">
    <source>
        <dbReference type="ARBA" id="ARBA00023125"/>
    </source>
</evidence>
<evidence type="ECO:0000256" key="11">
    <source>
        <dbReference type="SAM" id="MobiDB-lite"/>
    </source>
</evidence>
<dbReference type="Pfam" id="PF22606">
    <property type="entry name" value="Cdc6-ORC-like_ATPase_lid"/>
    <property type="match status" value="1"/>
</dbReference>
<keyword evidence="9 10" id="KW-0539">Nucleus</keyword>
<evidence type="ECO:0000256" key="4">
    <source>
        <dbReference type="ARBA" id="ARBA00022723"/>
    </source>
</evidence>
<accession>A0A0C3BB54</accession>
<dbReference type="InterPro" id="IPR054425">
    <property type="entry name" value="Cdc6_ORC1-like_ATPase_lid"/>
</dbReference>
<comment type="subunit">
    <text evidence="10">ORC is composed of six subunits.</text>
</comment>
<dbReference type="GO" id="GO:0005664">
    <property type="term" value="C:nuclear origin of replication recognition complex"/>
    <property type="evidence" value="ECO:0007669"/>
    <property type="project" value="TreeGrafter"/>
</dbReference>
<keyword evidence="5 10" id="KW-0547">Nucleotide-binding</keyword>
<dbReference type="AlphaFoldDB" id="A0A0C3BB54"/>
<dbReference type="GO" id="GO:0003682">
    <property type="term" value="F:chromatin binding"/>
    <property type="evidence" value="ECO:0007669"/>
    <property type="project" value="InterPro"/>
</dbReference>
<dbReference type="CDD" id="cd00009">
    <property type="entry name" value="AAA"/>
    <property type="match status" value="1"/>
</dbReference>
<dbReference type="PANTHER" id="PTHR10763:SF23">
    <property type="entry name" value="ORIGIN RECOGNITION COMPLEX SUBUNIT 1"/>
    <property type="match status" value="1"/>
</dbReference>
<sequence length="783" mass="87233">MRLTRSQQTTEIDAKIAAHAIHALKDALPSRTTTVEDFLPTERVQLQEQSEFNVADYETTPFSQLTRTFKQSKMGQDTTFKIGDTVEIKSAAGLPLIAVLVALHNVSPRSKDTQENEVALSEWKATVHRFELAGSTKVNRKARPHESNEVYYLVKDALLVDVCSILNHCIITPKAPKVKKAAKKGNKMTEYVIEAAYDPVTGIYYPIQWDDFQSDKLTVHEADRVGLWNVVITLPKGGRRRNGVEESDESEESSDEEEVAPESASEEESDEGEASMDEEGEAEPEQSDSEGRGPSPRKKGGPSPTKTPSKKRKRNLEDSFSQTPVKRRKGLAQPTPHSKAALRARKKFKIRPPSDMAQGQDNTTLYTMVDDPFLRAMHTLHVGERPDSLPCRDEEYVNIFENVLGLLQEASGGCIYISGVPGTGKTATVHTVIRELKVMALNNECNPFTFVEINGLRVPEPSAAYPLLWEAVTGHDVTTHGHLKISSKEAFRRLGIHFGVGASENTGPACIVLMDELDQLVTTKQDVVYNFFNWPNLMGSRLIVLAVANTHDLPERALNAKVRSRLGMVRINFAPYTKAQLAEIVNSRLNRAKQGATNVQMVMKPDAVLYAATRVGGVSGDARRVLDICRRTIERIREKARPATIADVMHVISLTQNTPTAGYVAQCSFHEKAMLAAALIEVRWTGVEEFTWAKLRSRYLGLLHQLKSDDDDETPHRTPTEEEMATVLDSLVHSDFLSIENNAIANRKPLVDRKILMTVEKQEVKRVLVETGQRWHAHLGVDV</sequence>
<protein>
    <recommendedName>
        <fullName evidence="10">Origin recognition complex subunit 1</fullName>
    </recommendedName>
</protein>
<evidence type="ECO:0000256" key="10">
    <source>
        <dbReference type="RuleBase" id="RU365058"/>
    </source>
</evidence>
<evidence type="ECO:0000259" key="12">
    <source>
        <dbReference type="PROSITE" id="PS51038"/>
    </source>
</evidence>
<comment type="function">
    <text evidence="10">Component of the origin recognition complex (ORC) that binds origins of replication. DNA-binding is ATP-dependent, however specific DNA sequences that define origins of replication have not been identified so far. ORC is required to assemble the pre-replication complex necessary to initiate DNA replication.</text>
</comment>
<reference evidence="13 14" key="1">
    <citation type="submission" date="2014-04" db="EMBL/GenBank/DDBJ databases">
        <authorList>
            <consortium name="DOE Joint Genome Institute"/>
            <person name="Kuo A."/>
            <person name="Zuccaro A."/>
            <person name="Kohler A."/>
            <person name="Nagy L.G."/>
            <person name="Floudas D."/>
            <person name="Copeland A."/>
            <person name="Barry K.W."/>
            <person name="Cichocki N."/>
            <person name="Veneault-Fourrey C."/>
            <person name="LaButti K."/>
            <person name="Lindquist E.A."/>
            <person name="Lipzen A."/>
            <person name="Lundell T."/>
            <person name="Morin E."/>
            <person name="Murat C."/>
            <person name="Sun H."/>
            <person name="Tunlid A."/>
            <person name="Henrissat B."/>
            <person name="Grigoriev I.V."/>
            <person name="Hibbett D.S."/>
            <person name="Martin F."/>
            <person name="Nordberg H.P."/>
            <person name="Cantor M.N."/>
            <person name="Hua S.X."/>
        </authorList>
    </citation>
    <scope>NUCLEOTIDE SEQUENCE [LARGE SCALE GENOMIC DNA]</scope>
    <source>
        <strain evidence="13 14">MAFF 305830</strain>
    </source>
</reference>
<dbReference type="GO" id="GO:0005524">
    <property type="term" value="F:ATP binding"/>
    <property type="evidence" value="ECO:0007669"/>
    <property type="project" value="UniProtKB-KW"/>
</dbReference>
<feature type="compositionally biased region" description="Acidic residues" evidence="11">
    <location>
        <begin position="245"/>
        <end position="288"/>
    </location>
</feature>
<keyword evidence="8 10" id="KW-0238">DNA-binding</keyword>
<proteinExistence type="inferred from homology"/>
<dbReference type="InterPro" id="IPR027417">
    <property type="entry name" value="P-loop_NTPase"/>
</dbReference>
<comment type="similarity">
    <text evidence="2 10">Belongs to the ORC1 family.</text>
</comment>
<dbReference type="OrthoDB" id="1926878at2759"/>
<evidence type="ECO:0000313" key="13">
    <source>
        <dbReference type="EMBL" id="KIM28661.1"/>
    </source>
</evidence>
<dbReference type="Gene3D" id="3.40.50.300">
    <property type="entry name" value="P-loop containing nucleotide triphosphate hydrolases"/>
    <property type="match status" value="1"/>
</dbReference>
<keyword evidence="3 10" id="KW-0235">DNA replication</keyword>
<gene>
    <name evidence="13" type="ORF">M408DRAFT_329406</name>
</gene>
<dbReference type="GO" id="GO:0016887">
    <property type="term" value="F:ATP hydrolysis activity"/>
    <property type="evidence" value="ECO:0007669"/>
    <property type="project" value="InterPro"/>
</dbReference>
<evidence type="ECO:0000256" key="6">
    <source>
        <dbReference type="ARBA" id="ARBA00022840"/>
    </source>
</evidence>
<dbReference type="SMART" id="SM00382">
    <property type="entry name" value="AAA"/>
    <property type="match status" value="1"/>
</dbReference>
<comment type="subcellular location">
    <subcellularLocation>
        <location evidence="1 10">Nucleus</location>
    </subcellularLocation>
</comment>
<reference evidence="14" key="2">
    <citation type="submission" date="2015-01" db="EMBL/GenBank/DDBJ databases">
        <title>Evolutionary Origins and Diversification of the Mycorrhizal Mutualists.</title>
        <authorList>
            <consortium name="DOE Joint Genome Institute"/>
            <consortium name="Mycorrhizal Genomics Consortium"/>
            <person name="Kohler A."/>
            <person name="Kuo A."/>
            <person name="Nagy L.G."/>
            <person name="Floudas D."/>
            <person name="Copeland A."/>
            <person name="Barry K.W."/>
            <person name="Cichocki N."/>
            <person name="Veneault-Fourrey C."/>
            <person name="LaButti K."/>
            <person name="Lindquist E.A."/>
            <person name="Lipzen A."/>
            <person name="Lundell T."/>
            <person name="Morin E."/>
            <person name="Murat C."/>
            <person name="Riley R."/>
            <person name="Ohm R."/>
            <person name="Sun H."/>
            <person name="Tunlid A."/>
            <person name="Henrissat B."/>
            <person name="Grigoriev I.V."/>
            <person name="Hibbett D.S."/>
            <person name="Martin F."/>
        </authorList>
    </citation>
    <scope>NUCLEOTIDE SEQUENCE [LARGE SCALE GENOMIC DNA]</scope>
    <source>
        <strain evidence="14">MAFF 305830</strain>
    </source>
</reference>
<feature type="domain" description="BAH" evidence="12">
    <location>
        <begin position="78"/>
        <end position="208"/>
    </location>
</feature>
<evidence type="ECO:0000256" key="7">
    <source>
        <dbReference type="ARBA" id="ARBA00022842"/>
    </source>
</evidence>
<dbReference type="Pfam" id="PF00004">
    <property type="entry name" value="AAA"/>
    <property type="match status" value="1"/>
</dbReference>
<dbReference type="InterPro" id="IPR003593">
    <property type="entry name" value="AAA+_ATPase"/>
</dbReference>
<dbReference type="GO" id="GO:0033314">
    <property type="term" value="P:mitotic DNA replication checkpoint signaling"/>
    <property type="evidence" value="ECO:0007669"/>
    <property type="project" value="TreeGrafter"/>
</dbReference>
<evidence type="ECO:0000256" key="9">
    <source>
        <dbReference type="ARBA" id="ARBA00023242"/>
    </source>
</evidence>
<evidence type="ECO:0000256" key="5">
    <source>
        <dbReference type="ARBA" id="ARBA00022741"/>
    </source>
</evidence>
<evidence type="ECO:0000256" key="1">
    <source>
        <dbReference type="ARBA" id="ARBA00004123"/>
    </source>
</evidence>
<organism evidence="13 14">
    <name type="scientific">Serendipita vermifera MAFF 305830</name>
    <dbReference type="NCBI Taxonomy" id="933852"/>
    <lineage>
        <taxon>Eukaryota</taxon>
        <taxon>Fungi</taxon>
        <taxon>Dikarya</taxon>
        <taxon>Basidiomycota</taxon>
        <taxon>Agaricomycotina</taxon>
        <taxon>Agaricomycetes</taxon>
        <taxon>Sebacinales</taxon>
        <taxon>Serendipitaceae</taxon>
        <taxon>Serendipita</taxon>
    </lineage>
</organism>
<dbReference type="PROSITE" id="PS51038">
    <property type="entry name" value="BAH"/>
    <property type="match status" value="1"/>
</dbReference>
<evidence type="ECO:0000256" key="3">
    <source>
        <dbReference type="ARBA" id="ARBA00022705"/>
    </source>
</evidence>
<dbReference type="PANTHER" id="PTHR10763">
    <property type="entry name" value="CELL DIVISION CONTROL PROTEIN 6-RELATED"/>
    <property type="match status" value="1"/>
</dbReference>
<name>A0A0C3BB54_SERVB</name>
<dbReference type="FunFam" id="3.40.50.300:FF:000199">
    <property type="entry name" value="Origin recognition complex subunit 1"/>
    <property type="match status" value="1"/>
</dbReference>
<evidence type="ECO:0000313" key="14">
    <source>
        <dbReference type="Proteomes" id="UP000054097"/>
    </source>
</evidence>
<dbReference type="GO" id="GO:0046872">
    <property type="term" value="F:metal ion binding"/>
    <property type="evidence" value="ECO:0007669"/>
    <property type="project" value="UniProtKB-KW"/>
</dbReference>
<dbReference type="InterPro" id="IPR001025">
    <property type="entry name" value="BAH_dom"/>
</dbReference>
<keyword evidence="14" id="KW-1185">Reference proteome</keyword>
<dbReference type="Proteomes" id="UP000054097">
    <property type="component" value="Unassembled WGS sequence"/>
</dbReference>
<dbReference type="EMBL" id="KN824292">
    <property type="protein sequence ID" value="KIM28661.1"/>
    <property type="molecule type" value="Genomic_DNA"/>
</dbReference>
<feature type="region of interest" description="Disordered" evidence="11">
    <location>
        <begin position="238"/>
        <end position="341"/>
    </location>
</feature>
<dbReference type="InterPro" id="IPR050311">
    <property type="entry name" value="ORC1/CDC6"/>
</dbReference>
<keyword evidence="4" id="KW-0479">Metal-binding</keyword>
<dbReference type="HOGENOM" id="CLU_012774_1_0_1"/>
<dbReference type="InterPro" id="IPR003959">
    <property type="entry name" value="ATPase_AAA_core"/>
</dbReference>
<keyword evidence="6 10" id="KW-0067">ATP-binding</keyword>
<dbReference type="GO" id="GO:0003688">
    <property type="term" value="F:DNA replication origin binding"/>
    <property type="evidence" value="ECO:0007669"/>
    <property type="project" value="UniProtKB-ARBA"/>
</dbReference>
<keyword evidence="7" id="KW-0460">Magnesium</keyword>
<dbReference type="GO" id="GO:0006270">
    <property type="term" value="P:DNA replication initiation"/>
    <property type="evidence" value="ECO:0007669"/>
    <property type="project" value="TreeGrafter"/>
</dbReference>
<dbReference type="SUPFAM" id="SSF52540">
    <property type="entry name" value="P-loop containing nucleoside triphosphate hydrolases"/>
    <property type="match status" value="1"/>
</dbReference>
<evidence type="ECO:0000256" key="2">
    <source>
        <dbReference type="ARBA" id="ARBA00008398"/>
    </source>
</evidence>
<dbReference type="STRING" id="933852.A0A0C3BB54"/>